<proteinExistence type="predicted"/>
<organism evidence="3 4">
    <name type="scientific">Cylindrotheca closterium</name>
    <dbReference type="NCBI Taxonomy" id="2856"/>
    <lineage>
        <taxon>Eukaryota</taxon>
        <taxon>Sar</taxon>
        <taxon>Stramenopiles</taxon>
        <taxon>Ochrophyta</taxon>
        <taxon>Bacillariophyta</taxon>
        <taxon>Bacillariophyceae</taxon>
        <taxon>Bacillariophycidae</taxon>
        <taxon>Bacillariales</taxon>
        <taxon>Bacillariaceae</taxon>
        <taxon>Cylindrotheca</taxon>
    </lineage>
</organism>
<evidence type="ECO:0000256" key="2">
    <source>
        <dbReference type="SAM" id="Phobius"/>
    </source>
</evidence>
<comment type="caution">
    <text evidence="3">The sequence shown here is derived from an EMBL/GenBank/DDBJ whole genome shotgun (WGS) entry which is preliminary data.</text>
</comment>
<keyword evidence="2" id="KW-0472">Membrane</keyword>
<keyword evidence="2" id="KW-0812">Transmembrane</keyword>
<dbReference type="Proteomes" id="UP001295423">
    <property type="component" value="Unassembled WGS sequence"/>
</dbReference>
<dbReference type="InterPro" id="IPR018247">
    <property type="entry name" value="EF_Hand_1_Ca_BS"/>
</dbReference>
<sequence length="247" mass="27513">MSTPDVDLELGESTPLMGGKKPLGELPEYSWRERAVAALAAVSVAASVVSIIVSLGNPLVIVSAVLGLLAAPYAVFQQQKITQCLALVETNQRVREEVDTLNRENRKLQENVEQLGTSVKNLKVQKEKLDIINSTQVTSLDALENQLEESKEILNKMKQNVQGEILGNLFDVLLVADLNGDDVLNDEEIQELIVKMERLNGVDFNDQMVKQTIIDNGRSIDAIMELVQNLMSKDVEERNKYFHITKQ</sequence>
<feature type="coiled-coil region" evidence="1">
    <location>
        <begin position="84"/>
        <end position="164"/>
    </location>
</feature>
<reference evidence="3" key="1">
    <citation type="submission" date="2023-08" db="EMBL/GenBank/DDBJ databases">
        <authorList>
            <person name="Audoor S."/>
            <person name="Bilcke G."/>
        </authorList>
    </citation>
    <scope>NUCLEOTIDE SEQUENCE</scope>
</reference>
<dbReference type="PROSITE" id="PS00018">
    <property type="entry name" value="EF_HAND_1"/>
    <property type="match status" value="1"/>
</dbReference>
<evidence type="ECO:0000256" key="1">
    <source>
        <dbReference type="SAM" id="Coils"/>
    </source>
</evidence>
<keyword evidence="2" id="KW-1133">Transmembrane helix</keyword>
<evidence type="ECO:0000313" key="3">
    <source>
        <dbReference type="EMBL" id="CAJ1953501.1"/>
    </source>
</evidence>
<evidence type="ECO:0000313" key="4">
    <source>
        <dbReference type="Proteomes" id="UP001295423"/>
    </source>
</evidence>
<protein>
    <submittedName>
        <fullName evidence="3">Uncharacterized protein</fullName>
    </submittedName>
</protein>
<name>A0AAD2FVG0_9STRA</name>
<dbReference type="AlphaFoldDB" id="A0AAD2FVG0"/>
<feature type="transmembrane region" description="Helical" evidence="2">
    <location>
        <begin position="59"/>
        <end position="76"/>
    </location>
</feature>
<accession>A0AAD2FVG0</accession>
<dbReference type="EMBL" id="CAKOGP040001825">
    <property type="protein sequence ID" value="CAJ1953501.1"/>
    <property type="molecule type" value="Genomic_DNA"/>
</dbReference>
<gene>
    <name evidence="3" type="ORF">CYCCA115_LOCUS14101</name>
</gene>
<keyword evidence="4" id="KW-1185">Reference proteome</keyword>
<keyword evidence="1" id="KW-0175">Coiled coil</keyword>